<evidence type="ECO:0000313" key="1">
    <source>
        <dbReference type="EMBL" id="CAA7040245.1"/>
    </source>
</evidence>
<comment type="caution">
    <text evidence="1">The sequence shown here is derived from an EMBL/GenBank/DDBJ whole genome shotgun (WGS) entry which is preliminary data.</text>
</comment>
<dbReference type="AlphaFoldDB" id="A0A6D2JKK6"/>
<sequence>MERMLNPLWSGLEPRWRIPQLRVIYHRATSAGFEAGGSESRFLEFAMRGRELSFPHSFLTFFYKVLNLKHQQNVVRWKKRVALNQVKGNFFIASRTRSDGSMICEEAKLCLVNESSGIDGNIMLNILKHATSNRQHQDLR</sequence>
<dbReference type="EMBL" id="CACVBM020001226">
    <property type="protein sequence ID" value="CAA7040245.1"/>
    <property type="molecule type" value="Genomic_DNA"/>
</dbReference>
<name>A0A6D2JKK6_9BRAS</name>
<dbReference type="OrthoDB" id="1913335at2759"/>
<accession>A0A6D2JKK6</accession>
<evidence type="ECO:0000313" key="2">
    <source>
        <dbReference type="Proteomes" id="UP000467841"/>
    </source>
</evidence>
<organism evidence="1 2">
    <name type="scientific">Microthlaspi erraticum</name>
    <dbReference type="NCBI Taxonomy" id="1685480"/>
    <lineage>
        <taxon>Eukaryota</taxon>
        <taxon>Viridiplantae</taxon>
        <taxon>Streptophyta</taxon>
        <taxon>Embryophyta</taxon>
        <taxon>Tracheophyta</taxon>
        <taxon>Spermatophyta</taxon>
        <taxon>Magnoliopsida</taxon>
        <taxon>eudicotyledons</taxon>
        <taxon>Gunneridae</taxon>
        <taxon>Pentapetalae</taxon>
        <taxon>rosids</taxon>
        <taxon>malvids</taxon>
        <taxon>Brassicales</taxon>
        <taxon>Brassicaceae</taxon>
        <taxon>Coluteocarpeae</taxon>
        <taxon>Microthlaspi</taxon>
    </lineage>
</organism>
<keyword evidence="2" id="KW-1185">Reference proteome</keyword>
<gene>
    <name evidence="1" type="ORF">MERR_LOCUS27480</name>
</gene>
<protein>
    <submittedName>
        <fullName evidence="1">Uncharacterized protein</fullName>
    </submittedName>
</protein>
<proteinExistence type="predicted"/>
<dbReference type="Proteomes" id="UP000467841">
    <property type="component" value="Unassembled WGS sequence"/>
</dbReference>
<reference evidence="1" key="1">
    <citation type="submission" date="2020-01" db="EMBL/GenBank/DDBJ databases">
        <authorList>
            <person name="Mishra B."/>
        </authorList>
    </citation>
    <scope>NUCLEOTIDE SEQUENCE [LARGE SCALE GENOMIC DNA]</scope>
</reference>